<evidence type="ECO:0000313" key="1">
    <source>
        <dbReference type="EMBL" id="KAJ7984771.1"/>
    </source>
</evidence>
<comment type="caution">
    <text evidence="1">The sequence shown here is derived from an EMBL/GenBank/DDBJ whole genome shotgun (WGS) entry which is preliminary data.</text>
</comment>
<sequence>MYFKTFKVPARAVLQHVNRRGISPKHPHVCSAVFGRDGASRHYYDTAKPANPIAMDASIRTVDLRSDTVTKPGAAMRQAMAEAEVGDDVFGEDPTVNELQKMAAEMFGMEAALFVPSGTMANLIAVMVHCRERGDEMIVGDLSHLHIYEQGGSAQLAGVHSTTVTTLCDGTFDLGQLESKIRHGYPDVHYPRSRLLCVENTHNIQGGSVLPLPFLKEVKTLADRYGLSVHMDGARIMNAAVAQNVTPSTILQNTHSVSVCLSKGLGAPVGTMLAGPHDFISRAVRCRKALGGGLRQAGILAAAGKVALGNINRLKEDHYHARIFAQGLLECDPPLYEVDMAAVQTNILRFRLRDPSLTPTEFCALMAAVVECEQASIGQGTDTPQDITWKYYRIVQTCLFSLSKICPLLVTLAQYSSHSRQPATMDDDLMFSMEEVGSAQRPPGQRRTPGQHGPSHSDDGLDGGEDEDDYYICPITDDPVIQAKDICGYLKNMVESKQMSNSPKNSFTYKNEREKDTPRQQSFGIGLLSENARATWNRLIEKAKAMPDPWAEFHLEEVKTEPCVRYRYNAVRAAWSQDTVHIKMAGQPFGRGAMRECFRTKKLSNFSHSSNWKSASNYVTKRYMQPVDREVYFEDVRLQMEAKLWGEEYNRHRPPKQVDIMQMCVIEMIERPDKPLYHLEHYIEGKYTKYNSNSGFVKDDNIRLTPQAFSHFSFERSAHQLIVVDIQGVGDLYTDPQIHTEKGTDFGDGNLGVRGMALFFHSHLCNKICKSMDLTPYDLSSAEKSQLDSTNRLLKSAKTVLRGGEEQCGSARVRTISVGRAPLLLSRLSETSSGDDNMSDVSDSIPCSPLAFPGSPPGQHFSMGSMGRSPLGWSFINEMNDRDKHSGQSPEHKDSDNEGDSGCPSERRSEGDPNDNADGGRHHRYSRHYSESDEDSVRRLTEDKWSVYHSSRSHVHRPSCVAVEMERLDSLLLERKIGKSILGKVHLAMAYYHEAGRFCEKDEQWDQDSALFHLERAAMCGELEAITTLGHCYLQLPHHILSEITVKDNSGNRMKGFKFLLQAAEAGDRSCMTLVARAFDTGMNLPPERSQDWQEAVNWYNCALNMTDYDEGGEFDGMQDEPRYLLLAREAEMYLEGGHGLELDPQRSGDLFTEAAEAAMEAMKGRLANQYYMKAEEAWGMMEERGSVQPFCHGGFHSDFSPQHPPLTMASGEDADPIIQEIDVYLAKSLADKLYLFQYPVRPSSMTYDDVSHLSAKIKPKQQKVELEVAINTLSPNYCRSKGEQIALNVDGTTSEDTNTYSVKMMDKQTFTSIQSTTNTSRYAAAIFRKGELHVTPLQGILQMRPSFSYLDKADSKHREREAANEGGDSSQDEAEEDVKAVTVRFSRPESEQARQRRIQSYDFLQKKHAEEPWVHLHYHSINDGRSDHERQYLYCQSMGGSENTELVKTPREYLAVLMPPIAEEKVEKPVGPSNVLSMAQLRTFPLGDQVKTLMKNVKVMPFANLMGLLTQGTDSTAVLRCIQQVALLVQGNWVVKSDVLYPKNSCSPHSGVPAEVLCRGRDFVMWRFTQERSVMRKEIAAIIKLPPEDVKDFLEHMAVPRINRGWEFMLPSDSDFGRKHPDVAQRQHMLWSGIQSKLEKVFNFSKEDMVPKKDPPRDVVQMSGEQRLKAAHERARQNQFSPQKDLSARPLGHAGDGVRTGSGVWVKEEPVSGGEDEPMDTSSSSAVLANGSLNGYPSSPVLDPHNGHGETHTPSPSPELRDFVTNIFRKQYVLSLSEVKRLFNLHLASLPPGHSLFHSISDRLLQDTILMSHCKQILVPFPAQSKAAADEQKVFAVWETGETFDKHRQVLYEIFMKNYRVRRNVIQNKLTQELGDQATKTDVDRLLKECCVSFGGMWYLKCTLQS</sequence>
<reference evidence="1" key="1">
    <citation type="submission" date="2021-05" db="EMBL/GenBank/DDBJ databases">
        <authorList>
            <person name="Pan Q."/>
            <person name="Jouanno E."/>
            <person name="Zahm M."/>
            <person name="Klopp C."/>
            <person name="Cabau C."/>
            <person name="Louis A."/>
            <person name="Berthelot C."/>
            <person name="Parey E."/>
            <person name="Roest Crollius H."/>
            <person name="Montfort J."/>
            <person name="Robinson-Rechavi M."/>
            <person name="Bouchez O."/>
            <person name="Lampietro C."/>
            <person name="Lopez Roques C."/>
            <person name="Donnadieu C."/>
            <person name="Postlethwait J."/>
            <person name="Bobe J."/>
            <person name="Dillon D."/>
            <person name="Chandos A."/>
            <person name="von Hippel F."/>
            <person name="Guiguen Y."/>
        </authorList>
    </citation>
    <scope>NUCLEOTIDE SEQUENCE</scope>
    <source>
        <strain evidence="1">YG-Jan2019</strain>
    </source>
</reference>
<proteinExistence type="predicted"/>
<organism evidence="1 2">
    <name type="scientific">Dallia pectoralis</name>
    <name type="common">Alaska blackfish</name>
    <dbReference type="NCBI Taxonomy" id="75939"/>
    <lineage>
        <taxon>Eukaryota</taxon>
        <taxon>Metazoa</taxon>
        <taxon>Chordata</taxon>
        <taxon>Craniata</taxon>
        <taxon>Vertebrata</taxon>
        <taxon>Euteleostomi</taxon>
        <taxon>Actinopterygii</taxon>
        <taxon>Neopterygii</taxon>
        <taxon>Teleostei</taxon>
        <taxon>Protacanthopterygii</taxon>
        <taxon>Esociformes</taxon>
        <taxon>Umbridae</taxon>
        <taxon>Dallia</taxon>
    </lineage>
</organism>
<accession>A0ACC2F065</accession>
<gene>
    <name evidence="1" type="ORF">DPEC_G00358220</name>
</gene>
<evidence type="ECO:0000313" key="2">
    <source>
        <dbReference type="Proteomes" id="UP001157502"/>
    </source>
</evidence>
<dbReference type="Proteomes" id="UP001157502">
    <property type="component" value="Chromosome 37"/>
</dbReference>
<name>A0ACC2F065_DALPE</name>
<keyword evidence="2" id="KW-1185">Reference proteome</keyword>
<dbReference type="EMBL" id="CM055764">
    <property type="protein sequence ID" value="KAJ7984771.1"/>
    <property type="molecule type" value="Genomic_DNA"/>
</dbReference>
<protein>
    <submittedName>
        <fullName evidence="1">Uncharacterized protein</fullName>
    </submittedName>
</protein>